<evidence type="ECO:0000313" key="1">
    <source>
        <dbReference type="EMBL" id="JAH81255.1"/>
    </source>
</evidence>
<dbReference type="EMBL" id="GBXM01027322">
    <property type="protein sequence ID" value="JAH81255.1"/>
    <property type="molecule type" value="Transcribed_RNA"/>
</dbReference>
<reference evidence="1" key="1">
    <citation type="submission" date="2014-11" db="EMBL/GenBank/DDBJ databases">
        <authorList>
            <person name="Amaro Gonzalez C."/>
        </authorList>
    </citation>
    <scope>NUCLEOTIDE SEQUENCE</scope>
</reference>
<sequence>MLSLYHELHNLCSVYYNMIPNTCPLIANYL</sequence>
<reference evidence="1" key="2">
    <citation type="journal article" date="2015" name="Fish Shellfish Immunol.">
        <title>Early steps in the European eel (Anguilla anguilla)-Vibrio vulnificus interaction in the gills: Role of the RtxA13 toxin.</title>
        <authorList>
            <person name="Callol A."/>
            <person name="Pajuelo D."/>
            <person name="Ebbesson L."/>
            <person name="Teles M."/>
            <person name="MacKenzie S."/>
            <person name="Amaro C."/>
        </authorList>
    </citation>
    <scope>NUCLEOTIDE SEQUENCE</scope>
</reference>
<dbReference type="AlphaFoldDB" id="A0A0E9VVD3"/>
<proteinExistence type="predicted"/>
<accession>A0A0E9VVD3</accession>
<name>A0A0E9VVD3_ANGAN</name>
<protein>
    <submittedName>
        <fullName evidence="1">Uncharacterized protein</fullName>
    </submittedName>
</protein>
<organism evidence="1">
    <name type="scientific">Anguilla anguilla</name>
    <name type="common">European freshwater eel</name>
    <name type="synonym">Muraena anguilla</name>
    <dbReference type="NCBI Taxonomy" id="7936"/>
    <lineage>
        <taxon>Eukaryota</taxon>
        <taxon>Metazoa</taxon>
        <taxon>Chordata</taxon>
        <taxon>Craniata</taxon>
        <taxon>Vertebrata</taxon>
        <taxon>Euteleostomi</taxon>
        <taxon>Actinopterygii</taxon>
        <taxon>Neopterygii</taxon>
        <taxon>Teleostei</taxon>
        <taxon>Anguilliformes</taxon>
        <taxon>Anguillidae</taxon>
        <taxon>Anguilla</taxon>
    </lineage>
</organism>